<dbReference type="Pfam" id="PF00856">
    <property type="entry name" value="SET"/>
    <property type="match status" value="1"/>
</dbReference>
<gene>
    <name evidence="2" type="ORF">J3R30DRAFT_3507301</name>
</gene>
<name>A0A9W9DK51_9AGAR</name>
<dbReference type="SMART" id="SM00317">
    <property type="entry name" value="SET"/>
    <property type="match status" value="1"/>
</dbReference>
<sequence>MRPNSYLFQQTTPHGGRGLFATMLIPKDTLLISTLPYASVVYRRYRKEVCAQCFSYTYDSNQNTWKVKHEVDGSSSYFCSEICKNDWQSTQNVDGLMAKVNAALDGLERTMKKQFARESENVLSSVSIATFTMAEITSAWKTAEGTSINAVLKEPLDELELDTARFLASAIIRRHLEITYPSSNELTAGSWSHVLELQDNELTYTQARPYALASHLGVYLFLRNALWFSVPILRPYLQTSEIVRALLARDQGNAFGLFEVVGDSEMLGYAIFSSGSYFNHDCSPNVRKERQGRSMVFYTKRDVQQNEELCINYIDIEDVVSVRRQSLAKDWFFDCLCQRCGLESV</sequence>
<dbReference type="PANTHER" id="PTHR12197:SF294">
    <property type="entry name" value="POTENTIAL PROTEIN LYSINE METHYLTRANSFERASE SET6"/>
    <property type="match status" value="1"/>
</dbReference>
<evidence type="ECO:0000313" key="3">
    <source>
        <dbReference type="Proteomes" id="UP001150266"/>
    </source>
</evidence>
<dbReference type="AlphaFoldDB" id="A0A9W9DK51"/>
<dbReference type="OrthoDB" id="1028014at2759"/>
<dbReference type="EMBL" id="JAOTPV010000016">
    <property type="protein sequence ID" value="KAJ4474284.1"/>
    <property type="molecule type" value="Genomic_DNA"/>
</dbReference>
<dbReference type="CDD" id="cd20071">
    <property type="entry name" value="SET_SMYD"/>
    <property type="match status" value="1"/>
</dbReference>
<dbReference type="InterPro" id="IPR001214">
    <property type="entry name" value="SET_dom"/>
</dbReference>
<feature type="non-terminal residue" evidence="2">
    <location>
        <position position="1"/>
    </location>
</feature>
<reference evidence="2" key="1">
    <citation type="submission" date="2022-08" db="EMBL/GenBank/DDBJ databases">
        <title>A Global Phylogenomic Analysis of the Shiitake Genus Lentinula.</title>
        <authorList>
            <consortium name="DOE Joint Genome Institute"/>
            <person name="Sierra-Patev S."/>
            <person name="Min B."/>
            <person name="Naranjo-Ortiz M."/>
            <person name="Looney B."/>
            <person name="Konkel Z."/>
            <person name="Slot J.C."/>
            <person name="Sakamoto Y."/>
            <person name="Steenwyk J.L."/>
            <person name="Rokas A."/>
            <person name="Carro J."/>
            <person name="Camarero S."/>
            <person name="Ferreira P."/>
            <person name="Molpeceres G."/>
            <person name="Ruiz-Duenas F.J."/>
            <person name="Serrano A."/>
            <person name="Henrissat B."/>
            <person name="Drula E."/>
            <person name="Hughes K.W."/>
            <person name="Mata J.L."/>
            <person name="Ishikawa N.K."/>
            <person name="Vargas-Isla R."/>
            <person name="Ushijima S."/>
            <person name="Smith C.A."/>
            <person name="Ahrendt S."/>
            <person name="Andreopoulos W."/>
            <person name="He G."/>
            <person name="Labutti K."/>
            <person name="Lipzen A."/>
            <person name="Ng V."/>
            <person name="Riley R."/>
            <person name="Sandor L."/>
            <person name="Barry K."/>
            <person name="Martinez A.T."/>
            <person name="Xiao Y."/>
            <person name="Gibbons J.G."/>
            <person name="Terashima K."/>
            <person name="Grigoriev I.V."/>
            <person name="Hibbett D.S."/>
        </authorList>
    </citation>
    <scope>NUCLEOTIDE SEQUENCE</scope>
    <source>
        <strain evidence="2">JLM2183</strain>
    </source>
</reference>
<feature type="domain" description="SET" evidence="1">
    <location>
        <begin position="3"/>
        <end position="314"/>
    </location>
</feature>
<comment type="caution">
    <text evidence="2">The sequence shown here is derived from an EMBL/GenBank/DDBJ whole genome shotgun (WGS) entry which is preliminary data.</text>
</comment>
<organism evidence="2 3">
    <name type="scientific">Lentinula aciculospora</name>
    <dbReference type="NCBI Taxonomy" id="153920"/>
    <lineage>
        <taxon>Eukaryota</taxon>
        <taxon>Fungi</taxon>
        <taxon>Dikarya</taxon>
        <taxon>Basidiomycota</taxon>
        <taxon>Agaricomycotina</taxon>
        <taxon>Agaricomycetes</taxon>
        <taxon>Agaricomycetidae</taxon>
        <taxon>Agaricales</taxon>
        <taxon>Marasmiineae</taxon>
        <taxon>Omphalotaceae</taxon>
        <taxon>Lentinula</taxon>
    </lineage>
</organism>
<proteinExistence type="predicted"/>
<dbReference type="InterPro" id="IPR050869">
    <property type="entry name" value="H3K4_H4K5_MeTrfase"/>
</dbReference>
<dbReference type="Gene3D" id="2.170.270.10">
    <property type="entry name" value="SET domain"/>
    <property type="match status" value="1"/>
</dbReference>
<dbReference type="PROSITE" id="PS50280">
    <property type="entry name" value="SET"/>
    <property type="match status" value="1"/>
</dbReference>
<keyword evidence="3" id="KW-1185">Reference proteome</keyword>
<accession>A0A9W9DK51</accession>
<dbReference type="Proteomes" id="UP001150266">
    <property type="component" value="Unassembled WGS sequence"/>
</dbReference>
<evidence type="ECO:0000259" key="1">
    <source>
        <dbReference type="PROSITE" id="PS50280"/>
    </source>
</evidence>
<dbReference type="GO" id="GO:0005634">
    <property type="term" value="C:nucleus"/>
    <property type="evidence" value="ECO:0007669"/>
    <property type="project" value="TreeGrafter"/>
</dbReference>
<dbReference type="InterPro" id="IPR046341">
    <property type="entry name" value="SET_dom_sf"/>
</dbReference>
<dbReference type="Gene3D" id="1.10.220.160">
    <property type="match status" value="1"/>
</dbReference>
<dbReference type="SUPFAM" id="SSF82199">
    <property type="entry name" value="SET domain"/>
    <property type="match status" value="1"/>
</dbReference>
<evidence type="ECO:0000313" key="2">
    <source>
        <dbReference type="EMBL" id="KAJ4474284.1"/>
    </source>
</evidence>
<dbReference type="PANTHER" id="PTHR12197">
    <property type="entry name" value="HISTONE-LYSINE N-METHYLTRANSFERASE SMYD"/>
    <property type="match status" value="1"/>
</dbReference>
<protein>
    <recommendedName>
        <fullName evidence="1">SET domain-containing protein</fullName>
    </recommendedName>
</protein>
<dbReference type="Gene3D" id="6.10.140.2220">
    <property type="match status" value="1"/>
</dbReference>